<evidence type="ECO:0000256" key="6">
    <source>
        <dbReference type="ARBA" id="ARBA00019973"/>
    </source>
</evidence>
<gene>
    <name evidence="13" type="ORF">PENVUL_c023G05114</name>
</gene>
<dbReference type="Gene3D" id="1.10.510.10">
    <property type="entry name" value="Transferase(Phosphotransferase) domain 1"/>
    <property type="match status" value="1"/>
</dbReference>
<dbReference type="SUPFAM" id="SSF56112">
    <property type="entry name" value="Protein kinase-like (PK-like)"/>
    <property type="match status" value="1"/>
</dbReference>
<evidence type="ECO:0000256" key="11">
    <source>
        <dbReference type="ARBA" id="ARBA00048679"/>
    </source>
</evidence>
<dbReference type="EMBL" id="MDYP01000023">
    <property type="protein sequence ID" value="OQE05611.1"/>
    <property type="molecule type" value="Genomic_DNA"/>
</dbReference>
<evidence type="ECO:0000256" key="9">
    <source>
        <dbReference type="ARBA" id="ARBA00033194"/>
    </source>
</evidence>
<name>A0A1V6RV09_9EURO</name>
<evidence type="ECO:0000256" key="7">
    <source>
        <dbReference type="ARBA" id="ARBA00022895"/>
    </source>
</evidence>
<keyword evidence="7" id="KW-0779">Telomere</keyword>
<organism evidence="13 14">
    <name type="scientific">Penicillium vulpinum</name>
    <dbReference type="NCBI Taxonomy" id="29845"/>
    <lineage>
        <taxon>Eukaryota</taxon>
        <taxon>Fungi</taxon>
        <taxon>Dikarya</taxon>
        <taxon>Ascomycota</taxon>
        <taxon>Pezizomycotina</taxon>
        <taxon>Eurotiomycetes</taxon>
        <taxon>Eurotiomycetidae</taxon>
        <taxon>Eurotiales</taxon>
        <taxon>Aspergillaceae</taxon>
        <taxon>Penicillium</taxon>
    </lineage>
</organism>
<dbReference type="Proteomes" id="UP000191518">
    <property type="component" value="Unassembled WGS sequence"/>
</dbReference>
<dbReference type="InterPro" id="IPR000719">
    <property type="entry name" value="Prot_kinase_dom"/>
</dbReference>
<dbReference type="OrthoDB" id="4062651at2759"/>
<dbReference type="GO" id="GO:0005524">
    <property type="term" value="F:ATP binding"/>
    <property type="evidence" value="ECO:0007669"/>
    <property type="project" value="InterPro"/>
</dbReference>
<reference evidence="14" key="1">
    <citation type="journal article" date="2017" name="Nat. Microbiol.">
        <title>Global analysis of biosynthetic gene clusters reveals vast potential of secondary metabolite production in Penicillium species.</title>
        <authorList>
            <person name="Nielsen J.C."/>
            <person name="Grijseels S."/>
            <person name="Prigent S."/>
            <person name="Ji B."/>
            <person name="Dainat J."/>
            <person name="Nielsen K.F."/>
            <person name="Frisvad J.C."/>
            <person name="Workman M."/>
            <person name="Nielsen J."/>
        </authorList>
    </citation>
    <scope>NUCLEOTIDE SEQUENCE [LARGE SCALE GENOMIC DNA]</scope>
    <source>
        <strain evidence="14">IBT 29486</strain>
    </source>
</reference>
<keyword evidence="7" id="KW-0158">Chromosome</keyword>
<evidence type="ECO:0000256" key="10">
    <source>
        <dbReference type="ARBA" id="ARBA00047899"/>
    </source>
</evidence>
<dbReference type="InterPro" id="IPR008266">
    <property type="entry name" value="Tyr_kinase_AS"/>
</dbReference>
<evidence type="ECO:0000313" key="14">
    <source>
        <dbReference type="Proteomes" id="UP000191518"/>
    </source>
</evidence>
<proteinExistence type="predicted"/>
<comment type="caution">
    <text evidence="13">The sequence shown here is derived from an EMBL/GenBank/DDBJ whole genome shotgun (WGS) entry which is preliminary data.</text>
</comment>
<comment type="subunit">
    <text evidence="3">Component of the EKC/KEOPS complex composed of at least BUD32, CGI121, GON7, KAE1 and PCC1; the whole complex dimerizes.</text>
</comment>
<evidence type="ECO:0000256" key="2">
    <source>
        <dbReference type="ARBA" id="ARBA00004574"/>
    </source>
</evidence>
<comment type="catalytic activity">
    <reaction evidence="10">
        <text>L-threonyl-[protein] + ATP = O-phospho-L-threonyl-[protein] + ADP + H(+)</text>
        <dbReference type="Rhea" id="RHEA:46608"/>
        <dbReference type="Rhea" id="RHEA-COMP:11060"/>
        <dbReference type="Rhea" id="RHEA-COMP:11605"/>
        <dbReference type="ChEBI" id="CHEBI:15378"/>
        <dbReference type="ChEBI" id="CHEBI:30013"/>
        <dbReference type="ChEBI" id="CHEBI:30616"/>
        <dbReference type="ChEBI" id="CHEBI:61977"/>
        <dbReference type="ChEBI" id="CHEBI:456216"/>
        <dbReference type="EC" id="2.7.11.1"/>
    </reaction>
</comment>
<evidence type="ECO:0000256" key="4">
    <source>
        <dbReference type="ARBA" id="ARBA00012513"/>
    </source>
</evidence>
<evidence type="ECO:0000256" key="1">
    <source>
        <dbReference type="ARBA" id="ARBA00003747"/>
    </source>
</evidence>
<dbReference type="PROSITE" id="PS50011">
    <property type="entry name" value="PROTEIN_KINASE_DOM"/>
    <property type="match status" value="1"/>
</dbReference>
<dbReference type="Pfam" id="PF00069">
    <property type="entry name" value="Pkinase"/>
    <property type="match status" value="1"/>
</dbReference>
<evidence type="ECO:0000313" key="13">
    <source>
        <dbReference type="EMBL" id="OQE05611.1"/>
    </source>
</evidence>
<dbReference type="InterPro" id="IPR011009">
    <property type="entry name" value="Kinase-like_dom_sf"/>
</dbReference>
<comment type="catalytic activity">
    <reaction evidence="11">
        <text>L-seryl-[protein] + ATP = O-phospho-L-seryl-[protein] + ADP + H(+)</text>
        <dbReference type="Rhea" id="RHEA:17989"/>
        <dbReference type="Rhea" id="RHEA-COMP:9863"/>
        <dbReference type="Rhea" id="RHEA-COMP:11604"/>
        <dbReference type="ChEBI" id="CHEBI:15378"/>
        <dbReference type="ChEBI" id="CHEBI:29999"/>
        <dbReference type="ChEBI" id="CHEBI:30616"/>
        <dbReference type="ChEBI" id="CHEBI:83421"/>
        <dbReference type="ChEBI" id="CHEBI:456216"/>
        <dbReference type="EC" id="2.7.11.1"/>
    </reaction>
</comment>
<dbReference type="GO" id="GO:0000781">
    <property type="term" value="C:chromosome, telomeric region"/>
    <property type="evidence" value="ECO:0007669"/>
    <property type="project" value="UniProtKB-SubCell"/>
</dbReference>
<dbReference type="PROSITE" id="PS00109">
    <property type="entry name" value="PROTEIN_KINASE_TYR"/>
    <property type="match status" value="1"/>
</dbReference>
<comment type="subcellular location">
    <subcellularLocation>
        <location evidence="2">Chromosome</location>
        <location evidence="2">Telomere</location>
    </subcellularLocation>
</comment>
<keyword evidence="14" id="KW-1185">Reference proteome</keyword>
<dbReference type="GO" id="GO:0004674">
    <property type="term" value="F:protein serine/threonine kinase activity"/>
    <property type="evidence" value="ECO:0007669"/>
    <property type="project" value="UniProtKB-EC"/>
</dbReference>
<evidence type="ECO:0000256" key="5">
    <source>
        <dbReference type="ARBA" id="ARBA00013948"/>
    </source>
</evidence>
<dbReference type="STRING" id="29845.A0A1V6RV09"/>
<dbReference type="EC" id="2.7.11.1" evidence="4"/>
<feature type="domain" description="Protein kinase" evidence="12">
    <location>
        <begin position="115"/>
        <end position="410"/>
    </location>
</feature>
<evidence type="ECO:0000256" key="8">
    <source>
        <dbReference type="ARBA" id="ARBA00030980"/>
    </source>
</evidence>
<accession>A0A1V6RV09</accession>
<evidence type="ECO:0000259" key="12">
    <source>
        <dbReference type="PROSITE" id="PS50011"/>
    </source>
</evidence>
<sequence length="410" mass="47643">MIKPEDRFYSEGQGYFGPRERPTTETHCNVWHWDQLRLIKVKGTARLFPPDEDIENSILAQFADYLSPEVRAITVDDDGLLTGVSTDPKEDDTFFIGYIPFSLCQSFADCSTIYFSQLQELDRLGPGVDLSAYDGQRVAFKFNPLGMSRRLQMSWKEINMLSKLPPHPNIVPFDRVVLEDVESRVIGFTTKYIPGGTLADADPKMPFRFEWLQQLTQVVDFLNLELGIMHQDIAPRNLLVDPETDKILLFDFDWAANGKDYLLDDRDDVSGVAFTLYEIITNDTHFTSIPHWERTIDMVQTIEWTCHRELDSDVSKFRKFLNEWIATRTDRAMERYLNAPKRLTWPDLPTPPDYSVPFEMGWTKEGETVWRTGARMRRTALRKGQYCFKWQRPPQSRLLEKAKKNSVAED</sequence>
<evidence type="ECO:0000256" key="3">
    <source>
        <dbReference type="ARBA" id="ARBA00011534"/>
    </source>
</evidence>
<comment type="function">
    <text evidence="1">Component of the EKC/KEOPS complex that is required for the formation of a threonylcarbamoyl group on adenosine at position 37 (t(6)A37) in tRNAs that read codons beginning with adenine. The complex is probably involved in the transfer of the threonylcarbamoyl moiety of threonylcarbamoyl-AMP (TC-AMP) to the N6 group of A37. BUD32 has ATPase activity in the context of the EKC/KEOPS complex and likely plays a supporting role to the catalytic subunit KAE1. The EKC/KEOPS complex also promotes both telomere uncapping and telomere elongation. The complex is required for efficient recruitment of transcriptional coactivators.</text>
</comment>
<dbReference type="AlphaFoldDB" id="A0A1V6RV09"/>
<protein>
    <recommendedName>
        <fullName evidence="6">EKC/KEOPS complex subunit BUD32</fullName>
        <ecNumber evidence="4">2.7.11.1</ecNumber>
    </recommendedName>
    <alternativeName>
        <fullName evidence="8 9">Atypical Serine/threonine protein kinase BUD32</fullName>
    </alternativeName>
    <alternativeName>
        <fullName evidence="5">EKC/KEOPS complex subunit bud32</fullName>
    </alternativeName>
</protein>
<dbReference type="SMART" id="SM00220">
    <property type="entry name" value="S_TKc"/>
    <property type="match status" value="1"/>
</dbReference>